<organism evidence="2 3">
    <name type="scientific">Buttiauxella noackiae ATCC 51607</name>
    <dbReference type="NCBI Taxonomy" id="1354255"/>
    <lineage>
        <taxon>Bacteria</taxon>
        <taxon>Pseudomonadati</taxon>
        <taxon>Pseudomonadota</taxon>
        <taxon>Gammaproteobacteria</taxon>
        <taxon>Enterobacterales</taxon>
        <taxon>Enterobacteriaceae</taxon>
        <taxon>Buttiauxella</taxon>
    </lineage>
</organism>
<dbReference type="AlphaFoldDB" id="A0A1B7HXU5"/>
<dbReference type="SMART" id="SM00849">
    <property type="entry name" value="Lactamase_B"/>
    <property type="match status" value="1"/>
</dbReference>
<dbReference type="GO" id="GO:0016787">
    <property type="term" value="F:hydrolase activity"/>
    <property type="evidence" value="ECO:0007669"/>
    <property type="project" value="UniProtKB-KW"/>
</dbReference>
<dbReference type="RefSeq" id="WP_064553863.1">
    <property type="nucleotide sequence ID" value="NZ_LXEO01000010.1"/>
</dbReference>
<name>A0A1B7HXU5_9ENTR</name>
<dbReference type="SUPFAM" id="SSF56281">
    <property type="entry name" value="Metallo-hydrolase/oxidoreductase"/>
    <property type="match status" value="1"/>
</dbReference>
<sequence>MITLCKACGTSFESTHSHPEHCNICEDERQYVPVTGQEWVELDTLVASHTNKWQQQEPDLFSIQTVPEFAIGQRAFILRTPEGNILWDCIANLDDATKTLISSLGGLKAIAISHPHYYTTMQDWAAEFDAPIYLHAHDRQWVMRESPYIKFWEGDTLELAAGVSLIRLGGHFAGGSVLHWAKGEGVLLAGDIVQVTPGADAVSFMWSYPNMLPLSAATVSDITRRLGTLKFKRLYGAFEGKNIRENADDIVNRSGKKYLSCIA</sequence>
<evidence type="ECO:0000313" key="3">
    <source>
        <dbReference type="Proteomes" id="UP000078286"/>
    </source>
</evidence>
<evidence type="ECO:0000313" key="2">
    <source>
        <dbReference type="EMBL" id="OAT20517.1"/>
    </source>
</evidence>
<gene>
    <name evidence="2" type="ORF">M979_0832</name>
</gene>
<protein>
    <submittedName>
        <fullName evidence="2">Beta-lactamase-like protein</fullName>
        <ecNumber evidence="2">3.-.-.-</ecNumber>
    </submittedName>
</protein>
<keyword evidence="2" id="KW-0378">Hydrolase</keyword>
<dbReference type="Proteomes" id="UP000078286">
    <property type="component" value="Unassembled WGS sequence"/>
</dbReference>
<dbReference type="InterPro" id="IPR001279">
    <property type="entry name" value="Metallo-B-lactamas"/>
</dbReference>
<feature type="domain" description="Metallo-beta-lactamase" evidence="1">
    <location>
        <begin position="72"/>
        <end position="238"/>
    </location>
</feature>
<dbReference type="InterPro" id="IPR036866">
    <property type="entry name" value="RibonucZ/Hydroxyglut_hydro"/>
</dbReference>
<dbReference type="EC" id="3.-.-.-" evidence="2"/>
<dbReference type="PANTHER" id="PTHR36839:SF1">
    <property type="entry name" value="METALLO-BETA-LACTAMASE FAMILY PROTEIN (AFU_ORTHOLOGUE AFUA_5G12770)"/>
    <property type="match status" value="1"/>
</dbReference>
<comment type="caution">
    <text evidence="2">The sequence shown here is derived from an EMBL/GenBank/DDBJ whole genome shotgun (WGS) entry which is preliminary data.</text>
</comment>
<evidence type="ECO:0000259" key="1">
    <source>
        <dbReference type="SMART" id="SM00849"/>
    </source>
</evidence>
<dbReference type="PANTHER" id="PTHR36839">
    <property type="entry name" value="METALLO-BETA-LACTAMASE FAMILY PROTEIN (AFU_ORTHOLOGUE AFUA_5G12770)"/>
    <property type="match status" value="1"/>
</dbReference>
<dbReference type="PATRIC" id="fig|1354255.3.peg.852"/>
<proteinExistence type="predicted"/>
<dbReference type="Gene3D" id="3.60.15.10">
    <property type="entry name" value="Ribonuclease Z/Hydroxyacylglutathione hydrolase-like"/>
    <property type="match status" value="1"/>
</dbReference>
<reference evidence="2 3" key="1">
    <citation type="submission" date="2016-04" db="EMBL/GenBank/DDBJ databases">
        <title>ATOL: Assembling a taxonomically balanced genome-scale reconstruction of the evolutionary history of the Enterobacteriaceae.</title>
        <authorList>
            <person name="Plunkett G.III."/>
            <person name="Neeno-Eckwall E.C."/>
            <person name="Glasner J.D."/>
            <person name="Perna N.T."/>
        </authorList>
    </citation>
    <scope>NUCLEOTIDE SEQUENCE [LARGE SCALE GENOMIC DNA]</scope>
    <source>
        <strain evidence="2 3">ATCC 51607</strain>
    </source>
</reference>
<accession>A0A1B7HXU5</accession>
<keyword evidence="3" id="KW-1185">Reference proteome</keyword>
<dbReference type="EMBL" id="LXEO01000010">
    <property type="protein sequence ID" value="OAT20517.1"/>
    <property type="molecule type" value="Genomic_DNA"/>
</dbReference>